<reference evidence="2" key="1">
    <citation type="journal article" date="2019" name="Int. J. Syst. Evol. Microbiol.">
        <title>The Global Catalogue of Microorganisms (GCM) 10K type strain sequencing project: providing services to taxonomists for standard genome sequencing and annotation.</title>
        <authorList>
            <consortium name="The Broad Institute Genomics Platform"/>
            <consortium name="The Broad Institute Genome Sequencing Center for Infectious Disease"/>
            <person name="Wu L."/>
            <person name="Ma J."/>
        </authorList>
    </citation>
    <scope>NUCLEOTIDE SEQUENCE [LARGE SCALE GENOMIC DNA]</scope>
    <source>
        <strain evidence="2">JCM 3272</strain>
    </source>
</reference>
<name>A0ABP5SG49_9ACTN</name>
<comment type="caution">
    <text evidence="1">The sequence shown here is derived from an EMBL/GenBank/DDBJ whole genome shotgun (WGS) entry which is preliminary data.</text>
</comment>
<sequence>MPGKLVLTTANRIGKGGPARVGVARVTAGGRPGPASLPLPGFACGPITIGRAPRGAYA</sequence>
<proteinExistence type="predicted"/>
<protein>
    <submittedName>
        <fullName evidence="1">Uncharacterized protein</fullName>
    </submittedName>
</protein>
<gene>
    <name evidence="1" type="ORF">GCM10010170_008370</name>
</gene>
<evidence type="ECO:0000313" key="1">
    <source>
        <dbReference type="EMBL" id="GAA2330423.1"/>
    </source>
</evidence>
<dbReference type="Proteomes" id="UP001501444">
    <property type="component" value="Unassembled WGS sequence"/>
</dbReference>
<accession>A0ABP5SG49</accession>
<organism evidence="1 2">
    <name type="scientific">Dactylosporangium salmoneum</name>
    <dbReference type="NCBI Taxonomy" id="53361"/>
    <lineage>
        <taxon>Bacteria</taxon>
        <taxon>Bacillati</taxon>
        <taxon>Actinomycetota</taxon>
        <taxon>Actinomycetes</taxon>
        <taxon>Micromonosporales</taxon>
        <taxon>Micromonosporaceae</taxon>
        <taxon>Dactylosporangium</taxon>
    </lineage>
</organism>
<keyword evidence="2" id="KW-1185">Reference proteome</keyword>
<evidence type="ECO:0000313" key="2">
    <source>
        <dbReference type="Proteomes" id="UP001501444"/>
    </source>
</evidence>
<dbReference type="EMBL" id="BAAARV010000005">
    <property type="protein sequence ID" value="GAA2330423.1"/>
    <property type="molecule type" value="Genomic_DNA"/>
</dbReference>